<evidence type="ECO:0000256" key="2">
    <source>
        <dbReference type="ARBA" id="ARBA00022692"/>
    </source>
</evidence>
<evidence type="ECO:0000256" key="1">
    <source>
        <dbReference type="ARBA" id="ARBA00004126"/>
    </source>
</evidence>
<comment type="caution">
    <text evidence="7">The sequence shown here is derived from an EMBL/GenBank/DDBJ whole genome shotgun (WGS) entry which is preliminary data.</text>
</comment>
<organism evidence="7 8">
    <name type="scientific">Sporothrix epigloea</name>
    <dbReference type="NCBI Taxonomy" id="1892477"/>
    <lineage>
        <taxon>Eukaryota</taxon>
        <taxon>Fungi</taxon>
        <taxon>Dikarya</taxon>
        <taxon>Ascomycota</taxon>
        <taxon>Pezizomycotina</taxon>
        <taxon>Sordariomycetes</taxon>
        <taxon>Sordariomycetidae</taxon>
        <taxon>Ophiostomatales</taxon>
        <taxon>Ophiostomataceae</taxon>
        <taxon>Sporothrix</taxon>
    </lineage>
</organism>
<evidence type="ECO:0000313" key="8">
    <source>
        <dbReference type="Proteomes" id="UP001642502"/>
    </source>
</evidence>
<dbReference type="EMBL" id="CAWUON010000078">
    <property type="protein sequence ID" value="CAK7271788.1"/>
    <property type="molecule type" value="Genomic_DNA"/>
</dbReference>
<dbReference type="InterPro" id="IPR008547">
    <property type="entry name" value="DUF829_TMEM53"/>
</dbReference>
<keyword evidence="3" id="KW-1133">Transmembrane helix</keyword>
<evidence type="ECO:0000313" key="7">
    <source>
        <dbReference type="EMBL" id="CAK7271788.1"/>
    </source>
</evidence>
<evidence type="ECO:0000256" key="4">
    <source>
        <dbReference type="ARBA" id="ARBA00023136"/>
    </source>
</evidence>
<comment type="subcellular location">
    <subcellularLocation>
        <location evidence="6">Endomembrane system</location>
        <topology evidence="6">Single-pass membrane protein</topology>
    </subcellularLocation>
    <subcellularLocation>
        <location evidence="1">Nucleus membrane</location>
    </subcellularLocation>
</comment>
<proteinExistence type="predicted"/>
<reference evidence="7 8" key="1">
    <citation type="submission" date="2024-01" db="EMBL/GenBank/DDBJ databases">
        <authorList>
            <person name="Allen C."/>
            <person name="Tagirdzhanova G."/>
        </authorList>
    </citation>
    <scope>NUCLEOTIDE SEQUENCE [LARGE SCALE GENOMIC DNA]</scope>
    <source>
        <strain evidence="7 8">CBS 119000</strain>
    </source>
</reference>
<evidence type="ECO:0000256" key="6">
    <source>
        <dbReference type="ARBA" id="ARBA00037847"/>
    </source>
</evidence>
<dbReference type="PANTHER" id="PTHR12265">
    <property type="entry name" value="TRANSMEMBRANE PROTEIN 53"/>
    <property type="match status" value="1"/>
</dbReference>
<protein>
    <recommendedName>
        <fullName evidence="9">Indole-diterpene biosynthesis protein</fullName>
    </recommendedName>
</protein>
<evidence type="ECO:0000256" key="3">
    <source>
        <dbReference type="ARBA" id="ARBA00022989"/>
    </source>
</evidence>
<dbReference type="PANTHER" id="PTHR12265:SF30">
    <property type="entry name" value="TRANSMEMBRANE PROTEIN 53"/>
    <property type="match status" value="1"/>
</dbReference>
<accession>A0ABP0DU03</accession>
<keyword evidence="8" id="KW-1185">Reference proteome</keyword>
<evidence type="ECO:0008006" key="9">
    <source>
        <dbReference type="Google" id="ProtNLM"/>
    </source>
</evidence>
<sequence length="350" mass="38344">MTTSPDTSETKALVDPLGFMDKLSSSVYIYRPPASPTSPLATRSLSGSRKAPVLVILTAWMGARPLHVAKYLAPYRDGLVFGEDPSDRPAIVLLFCHESTTSSYAKSAAVAETALPFIQQVLGDSLAATPEEVSPRVSASAPPQMLVHTMSNGGCLILGHIYNAIDPTHARCLPPHVTIYDSCPGHFRFAGGVTAFTMGLQKAPLSKRLLLLPAVYLLVLGMWLRIRGERVLAWLDVLRRSVLGTLFGAKPVLTPPGPKRALNAWTPHNINNSFGGNRREVRRAYLYSHNDLIIESRDVEQHANEAKGLGFTIFRMAHFPNSAHVAHARADPQRYWGTIRDTWFGTNEAD</sequence>
<keyword evidence="4" id="KW-0472">Membrane</keyword>
<gene>
    <name evidence="7" type="ORF">SEPCBS119000_004785</name>
</gene>
<dbReference type="Proteomes" id="UP001642502">
    <property type="component" value="Unassembled WGS sequence"/>
</dbReference>
<keyword evidence="5" id="KW-0539">Nucleus</keyword>
<keyword evidence="2" id="KW-0812">Transmembrane</keyword>
<evidence type="ECO:0000256" key="5">
    <source>
        <dbReference type="ARBA" id="ARBA00023242"/>
    </source>
</evidence>
<dbReference type="Pfam" id="PF05705">
    <property type="entry name" value="DUF829"/>
    <property type="match status" value="2"/>
</dbReference>
<name>A0ABP0DU03_9PEZI</name>